<feature type="region of interest" description="Disordered" evidence="1">
    <location>
        <begin position="220"/>
        <end position="242"/>
    </location>
</feature>
<evidence type="ECO:0000313" key="3">
    <source>
        <dbReference type="Proteomes" id="UP000199169"/>
    </source>
</evidence>
<dbReference type="EMBL" id="FLQX01000117">
    <property type="protein sequence ID" value="SBT07133.1"/>
    <property type="molecule type" value="Genomic_DNA"/>
</dbReference>
<protein>
    <submittedName>
        <fullName evidence="2">Uncharacterized protein</fullName>
    </submittedName>
</protein>
<organism evidence="2 3">
    <name type="scientific">Candidatus Accumulibacter aalborgensis</name>
    <dbReference type="NCBI Taxonomy" id="1860102"/>
    <lineage>
        <taxon>Bacteria</taxon>
        <taxon>Pseudomonadati</taxon>
        <taxon>Pseudomonadota</taxon>
        <taxon>Betaproteobacteria</taxon>
        <taxon>Candidatus Accumulibacter</taxon>
    </lineage>
</organism>
<reference evidence="2 3" key="1">
    <citation type="submission" date="2016-06" db="EMBL/GenBank/DDBJ databases">
        <authorList>
            <person name="Kjaerup R.B."/>
            <person name="Dalgaard T.S."/>
            <person name="Juul-Madsen H.R."/>
        </authorList>
    </citation>
    <scope>NUCLEOTIDE SEQUENCE [LARGE SCALE GENOMIC DNA]</scope>
    <source>
        <strain evidence="2">3</strain>
    </source>
</reference>
<accession>A0A1A8XT63</accession>
<evidence type="ECO:0000256" key="1">
    <source>
        <dbReference type="SAM" id="MobiDB-lite"/>
    </source>
</evidence>
<dbReference type="Proteomes" id="UP000199169">
    <property type="component" value="Unassembled WGS sequence"/>
</dbReference>
<gene>
    <name evidence="2" type="ORF">ACCAA_400013</name>
</gene>
<sequence>MLPAIPWGHHVEILKKVKAPAARLGYLRATARFGWSRNVLLNQIKASAFKLAVTEKKAHNVDLALPEQVPQGGFVLQPRVGPSAGLPWVPADGQPNPNGVASEGIRHASIVIRRLSPFGVFHQGSPAVLAGSRSPAGNARLSRRCIQIIGLPASHCRRRRRSCASSLPDGSQRHTIRLGEGNKTRLQHLDQTTQPGVGSLCVAGGIWRFFGEHLGTGTYQPLHRQPRGASQTANLSGRISDPSAKIRRRSGRALRLGLRTQPRWGWAASIHIPRLGRRSSGQPWAGGWNPVGIIPPTGVAPYELQADLPGELKGKLPTARQLADMVRVEMEGGK</sequence>
<keyword evidence="3" id="KW-1185">Reference proteome</keyword>
<name>A0A1A8XT63_9PROT</name>
<feature type="compositionally biased region" description="Polar residues" evidence="1">
    <location>
        <begin position="228"/>
        <end position="237"/>
    </location>
</feature>
<evidence type="ECO:0000313" key="2">
    <source>
        <dbReference type="EMBL" id="SBT07133.1"/>
    </source>
</evidence>
<proteinExistence type="predicted"/>
<dbReference type="AlphaFoldDB" id="A0A1A8XT63"/>
<dbReference type="STRING" id="1860102.ACCAA_400013"/>